<evidence type="ECO:0000259" key="1">
    <source>
        <dbReference type="PROSITE" id="PS50822"/>
    </source>
</evidence>
<dbReference type="STRING" id="6313.A0A0K0D7L8"/>
<evidence type="ECO:0000313" key="3">
    <source>
        <dbReference type="WBParaSite" id="ACAC_0000606301-mRNA-1"/>
    </source>
</evidence>
<reference evidence="2" key="1">
    <citation type="submission" date="2012-09" db="EMBL/GenBank/DDBJ databases">
        <authorList>
            <person name="Martin A.A."/>
        </authorList>
    </citation>
    <scope>NUCLEOTIDE SEQUENCE</scope>
</reference>
<evidence type="ECO:0000313" key="2">
    <source>
        <dbReference type="Proteomes" id="UP000035642"/>
    </source>
</evidence>
<dbReference type="SMART" id="SM00950">
    <property type="entry name" value="Piwi"/>
    <property type="match status" value="1"/>
</dbReference>
<dbReference type="PROSITE" id="PS50822">
    <property type="entry name" value="PIWI"/>
    <property type="match status" value="1"/>
</dbReference>
<dbReference type="InterPro" id="IPR003165">
    <property type="entry name" value="Piwi"/>
</dbReference>
<protein>
    <submittedName>
        <fullName evidence="3">Piwi domain-containing protein</fullName>
    </submittedName>
</protein>
<dbReference type="WBParaSite" id="ACAC_0000606301-mRNA-1">
    <property type="protein sequence ID" value="ACAC_0000606301-mRNA-1"/>
    <property type="gene ID" value="ACAC_0000606301"/>
</dbReference>
<dbReference type="GO" id="GO:0003676">
    <property type="term" value="F:nucleic acid binding"/>
    <property type="evidence" value="ECO:0007669"/>
    <property type="project" value="InterPro"/>
</dbReference>
<dbReference type="Pfam" id="PF02171">
    <property type="entry name" value="Piwi"/>
    <property type="match status" value="1"/>
</dbReference>
<feature type="domain" description="Piwi" evidence="1">
    <location>
        <begin position="92"/>
        <end position="237"/>
    </location>
</feature>
<organism evidence="2 3">
    <name type="scientific">Angiostrongylus cantonensis</name>
    <name type="common">Rat lungworm</name>
    <dbReference type="NCBI Taxonomy" id="6313"/>
    <lineage>
        <taxon>Eukaryota</taxon>
        <taxon>Metazoa</taxon>
        <taxon>Ecdysozoa</taxon>
        <taxon>Nematoda</taxon>
        <taxon>Chromadorea</taxon>
        <taxon>Rhabditida</taxon>
        <taxon>Rhabditina</taxon>
        <taxon>Rhabditomorpha</taxon>
        <taxon>Strongyloidea</taxon>
        <taxon>Metastrongylidae</taxon>
        <taxon>Angiostrongylus</taxon>
    </lineage>
</organism>
<dbReference type="PANTHER" id="PTHR22891">
    <property type="entry name" value="EUKARYOTIC TRANSLATION INITIATION FACTOR 2C"/>
    <property type="match status" value="1"/>
</dbReference>
<dbReference type="InterPro" id="IPR012337">
    <property type="entry name" value="RNaseH-like_sf"/>
</dbReference>
<dbReference type="InterPro" id="IPR036397">
    <property type="entry name" value="RNaseH_sf"/>
</dbReference>
<proteinExistence type="predicted"/>
<reference evidence="3" key="2">
    <citation type="submission" date="2017-02" db="UniProtKB">
        <authorList>
            <consortium name="WormBaseParasite"/>
        </authorList>
    </citation>
    <scope>IDENTIFICATION</scope>
</reference>
<keyword evidence="2" id="KW-1185">Reference proteome</keyword>
<name>A0A0K0D7L8_ANGCA</name>
<dbReference type="Proteomes" id="UP000035642">
    <property type="component" value="Unassembled WGS sequence"/>
</dbReference>
<accession>A0A0K0D7L8</accession>
<dbReference type="Gene3D" id="3.30.420.10">
    <property type="entry name" value="Ribonuclease H-like superfamily/Ribonuclease H"/>
    <property type="match status" value="1"/>
</dbReference>
<sequence length="257" mass="28427">IVLDTIKLLEVEYQIVSQEIRTSKVSAVIFKNQNQTLDSVVMPSVLGWGASCTANPQRFVGGYVYVEPRESDVIVGDIIKKHRMATSITARHIFVYFSGIPEGEFSVVRWNLVVSSEDSLEVLCEPDVTALAVSKDHNERIYRSRISGKRAVEQNIRGGTVIDTKIVEFTVDFAFYFVARASPGTAKTPKYSLIADNSQIPLDAIEGLTYGLCYLHAIVSSTVAIPIPLVVADRCAKRGHNVYAANLKKTFRGLEKI</sequence>
<dbReference type="AlphaFoldDB" id="A0A0K0D7L8"/>
<dbReference type="SUPFAM" id="SSF53098">
    <property type="entry name" value="Ribonuclease H-like"/>
    <property type="match status" value="1"/>
</dbReference>